<dbReference type="InterPro" id="IPR035979">
    <property type="entry name" value="RBD_domain_sf"/>
</dbReference>
<feature type="compositionally biased region" description="Basic and acidic residues" evidence="4">
    <location>
        <begin position="578"/>
        <end position="590"/>
    </location>
</feature>
<feature type="domain" description="RRM" evidence="5">
    <location>
        <begin position="485"/>
        <end position="561"/>
    </location>
</feature>
<feature type="compositionally biased region" description="Polar residues" evidence="4">
    <location>
        <begin position="793"/>
        <end position="802"/>
    </location>
</feature>
<evidence type="ECO:0000256" key="4">
    <source>
        <dbReference type="SAM" id="MobiDB-lite"/>
    </source>
</evidence>
<keyword evidence="2 3" id="KW-0694">RNA-binding</keyword>
<protein>
    <submittedName>
        <fullName evidence="6">Heterogeneous nuclear ribonucleoprotein</fullName>
    </submittedName>
</protein>
<dbReference type="SUPFAM" id="SSF54928">
    <property type="entry name" value="RNA-binding domain, RBD"/>
    <property type="match status" value="4"/>
</dbReference>
<keyword evidence="1" id="KW-0677">Repeat</keyword>
<feature type="compositionally biased region" description="Low complexity" evidence="4">
    <location>
        <begin position="674"/>
        <end position="689"/>
    </location>
</feature>
<reference evidence="6" key="1">
    <citation type="submission" date="2007-03" db="EMBL/GenBank/DDBJ databases">
        <title>Annotation of Culex pipiens quinquefasciatus.</title>
        <authorList>
            <consortium name="The Broad Institute Genome Sequencing Platform"/>
            <person name="Atkinson P.W."/>
            <person name="Hemingway J."/>
            <person name="Christensen B.M."/>
            <person name="Higgs S."/>
            <person name="Kodira C."/>
            <person name="Hannick L."/>
            <person name="Megy K."/>
            <person name="O'Leary S."/>
            <person name="Pearson M."/>
            <person name="Haas B.J."/>
            <person name="Mauceli E."/>
            <person name="Wortman J.R."/>
            <person name="Lee N.H."/>
            <person name="Guigo R."/>
            <person name="Stanke M."/>
            <person name="Alvarado L."/>
            <person name="Amedeo P."/>
            <person name="Antoine C.H."/>
            <person name="Arensburger P."/>
            <person name="Bidwell S.L."/>
            <person name="Crawford M."/>
            <person name="Camaro F."/>
            <person name="Devon K."/>
            <person name="Engels R."/>
            <person name="Hammond M."/>
            <person name="Howarth C."/>
            <person name="Koehrsen M."/>
            <person name="Lawson D."/>
            <person name="Montgomery P."/>
            <person name="Nene V."/>
            <person name="Nusbaum C."/>
            <person name="Puiu D."/>
            <person name="Romero-Severson J."/>
            <person name="Severson D.W."/>
            <person name="Shumway M."/>
            <person name="Sisk P."/>
            <person name="Stolte C."/>
            <person name="Zeng Q."/>
            <person name="Eisenstadt E."/>
            <person name="Fraser-Liggett C."/>
            <person name="Strausberg R."/>
            <person name="Galagan J."/>
            <person name="Birren B."/>
            <person name="Collins F.H."/>
        </authorList>
    </citation>
    <scope>NUCLEOTIDE SEQUENCE [LARGE SCALE GENOMIC DNA]</scope>
    <source>
        <strain evidence="6">JHB</strain>
    </source>
</reference>
<feature type="region of interest" description="Disordered" evidence="4">
    <location>
        <begin position="208"/>
        <end position="236"/>
    </location>
</feature>
<feature type="region of interest" description="Disordered" evidence="4">
    <location>
        <begin position="1040"/>
        <end position="1094"/>
    </location>
</feature>
<feature type="compositionally biased region" description="Basic and acidic residues" evidence="4">
    <location>
        <begin position="603"/>
        <end position="615"/>
    </location>
</feature>
<dbReference type="VEuPathDB" id="VectorBase:CQUJHB001617"/>
<dbReference type="EnsemblMetazoa" id="CPIJ013858-RA">
    <property type="protein sequence ID" value="CPIJ013858-PA"/>
    <property type="gene ID" value="CPIJ013858"/>
</dbReference>
<dbReference type="PROSITE" id="PS50102">
    <property type="entry name" value="RRM"/>
    <property type="match status" value="3"/>
</dbReference>
<accession>B0X478</accession>
<name>B0X478_CULQU</name>
<organism>
    <name type="scientific">Culex quinquefasciatus</name>
    <name type="common">Southern house mosquito</name>
    <name type="synonym">Culex pungens</name>
    <dbReference type="NCBI Taxonomy" id="7176"/>
    <lineage>
        <taxon>Eukaryota</taxon>
        <taxon>Metazoa</taxon>
        <taxon>Ecdysozoa</taxon>
        <taxon>Arthropoda</taxon>
        <taxon>Hexapoda</taxon>
        <taxon>Insecta</taxon>
        <taxon>Pterygota</taxon>
        <taxon>Neoptera</taxon>
        <taxon>Endopterygota</taxon>
        <taxon>Diptera</taxon>
        <taxon>Nematocera</taxon>
        <taxon>Culicoidea</taxon>
        <taxon>Culicidae</taxon>
        <taxon>Culicinae</taxon>
        <taxon>Culicini</taxon>
        <taxon>Culex</taxon>
        <taxon>Culex</taxon>
    </lineage>
</organism>
<dbReference type="OMA" id="CESTHQH"/>
<dbReference type="GO" id="GO:0003723">
    <property type="term" value="F:RNA binding"/>
    <property type="evidence" value="ECO:0007669"/>
    <property type="project" value="UniProtKB-UniRule"/>
</dbReference>
<feature type="compositionally biased region" description="Basic and acidic residues" evidence="4">
    <location>
        <begin position="991"/>
        <end position="1001"/>
    </location>
</feature>
<evidence type="ECO:0000313" key="6">
    <source>
        <dbReference type="EMBL" id="EDS40155.1"/>
    </source>
</evidence>
<sequence>MMSGGKIKEVQVSLLLSSRAEMQKVIEEARRTTMSFMQLSAQSVAAAPSPPAVAPVMPKVATVVPTTVATQQPQPPVISLSGFLAQNLNQQKVAAGTASLYSEIPGLGFLAAGGGMFQPNAPAAGLFSALSSQPYGGAAAGAGANSAFTQLSEQLKKAAEAEKAAAAKSAAAVVQSSADARSGKVNPWDTPIQQNLLKLASSSVAKSTSVPPSIRSPIAGGFNPGPGEFSQPGYQGKPVVQQVNYGSFEASKPISNEHLSKLQELHSRRDPRMFQNPPQQHQSNSNGGYGKQDPSGYGNYGNDNIANNIASRLLPNKPNNYNSGGDVGGPPNQQHYRQQSSIYDDEMDGQSIKISNLETATGYGEIRRFFSGQAISSNGIKMINDPNGKRTGVAYVRFLRKDAKRYAMSRNGQNMRRSAVKVESISDREFDDAIDSYQPGFDERKPYWVESYGGRNEKKNERGEDAGVIEIGDESLNDRDNGKCGHLMVWNLPTGTTELDLMRIFSDFTIVEVLIIKNYKNPKQQDGYVKFCRLQDARRACESTHQHFIRSKRVFVKPCSDIEYDAAKNEYDAPETIEEPKLESEPAKEDPLDDSVQVVEDSIDSKKDEDDRMDLAEDDDDEEEGQEEVVQNKIPLDEEVRPEDADDDPPLDDLKPVQTGKTEDEDQCWEVDDQSQSPKQQAQQQQQAQQPPPVNFVNRDPRNAFSTNLYQSPPSFQQQQLQPQQQQPPPQQSPQFAGPPPNFNSNSSNNNNNFGGDFSRDPRRRQEINQRNEGGGGFQQSENSRESFDSRHSFNNGPRFNSQGPPPQQGPPMHQQNRYDQQMPDGNERTAFVLISNLEFSMREETVQTFLDREGFTPKKLQIIRNAFNGRSSGECLVEFESVQEAGDSLIKNAAVIGNRKAFFKHLVRGQLPEMMMRINSGNQRGPPQGGYGGNGRYGGNGNFGGNGHFGGNGNFGNNNFRGGNDRFNNNNNGGGNSYASQVNNSQFADDEPHERRHDDDNQQNFDDQSDVQIVANENAPSANNGGQGEHDDDDDVAVVIHDDPDDHADPPEQVNSAESLRSQKGAPSNSSQQSLGGGPGEMRTNPCLNDHPVPGSILSMGNLPFRARNEDIVDFFKQYNITLDDVKRRYLPDGRSTGDAMVRFQSPQDAHRALETHQQMRIGGRELRMWISD</sequence>
<dbReference type="PANTHER" id="PTHR13976">
    <property type="entry name" value="HETEROGENEOUS NUCLEAR RIBONUCLEOPROTEIN-RELATED"/>
    <property type="match status" value="1"/>
</dbReference>
<dbReference type="Gene3D" id="3.30.70.330">
    <property type="match status" value="4"/>
</dbReference>
<dbReference type="CDD" id="cd12254">
    <property type="entry name" value="RRM_hnRNPH_ESRPs_RBM12_like"/>
    <property type="match status" value="2"/>
</dbReference>
<dbReference type="HOGENOM" id="CLU_273772_0_0_1"/>
<dbReference type="FunCoup" id="B0X478">
    <property type="interactions" value="1496"/>
</dbReference>
<dbReference type="eggNOG" id="KOG4307">
    <property type="taxonomic scope" value="Eukaryota"/>
</dbReference>
<evidence type="ECO:0000256" key="3">
    <source>
        <dbReference type="PROSITE-ProRule" id="PRU00176"/>
    </source>
</evidence>
<dbReference type="Pfam" id="PF00076">
    <property type="entry name" value="RRM_1"/>
    <property type="match status" value="4"/>
</dbReference>
<dbReference type="EMBL" id="DS232331">
    <property type="protein sequence ID" value="EDS40155.1"/>
    <property type="molecule type" value="Genomic_DNA"/>
</dbReference>
<evidence type="ECO:0000313" key="7">
    <source>
        <dbReference type="EnsemblMetazoa" id="CPIJ013858-PA"/>
    </source>
</evidence>
<evidence type="ECO:0000259" key="5">
    <source>
        <dbReference type="PROSITE" id="PS50102"/>
    </source>
</evidence>
<feature type="compositionally biased region" description="Polar residues" evidence="4">
    <location>
        <begin position="978"/>
        <end position="988"/>
    </location>
</feature>
<feature type="compositionally biased region" description="Basic and acidic residues" evidence="4">
    <location>
        <begin position="758"/>
        <end position="770"/>
    </location>
</feature>
<feature type="compositionally biased region" description="Basic and acidic residues" evidence="4">
    <location>
        <begin position="783"/>
        <end position="792"/>
    </location>
</feature>
<dbReference type="SMART" id="SM00360">
    <property type="entry name" value="RRM"/>
    <property type="match status" value="4"/>
</dbReference>
<feature type="compositionally biased region" description="Low complexity" evidence="4">
    <location>
        <begin position="743"/>
        <end position="756"/>
    </location>
</feature>
<feature type="compositionally biased region" description="Low complexity" evidence="4">
    <location>
        <begin position="957"/>
        <end position="972"/>
    </location>
</feature>
<dbReference type="InterPro" id="IPR012677">
    <property type="entry name" value="Nucleotide-bd_a/b_plait_sf"/>
</dbReference>
<feature type="compositionally biased region" description="Acidic residues" evidence="4">
    <location>
        <begin position="663"/>
        <end position="673"/>
    </location>
</feature>
<feature type="compositionally biased region" description="Low complexity" evidence="4">
    <location>
        <begin position="711"/>
        <end position="725"/>
    </location>
</feature>
<dbReference type="VEuPathDB" id="VectorBase:CPIJ013858"/>
<dbReference type="InterPro" id="IPR050666">
    <property type="entry name" value="ESRP"/>
</dbReference>
<feature type="compositionally biased region" description="Low complexity" evidence="4">
    <location>
        <begin position="275"/>
        <end position="286"/>
    </location>
</feature>
<dbReference type="STRING" id="7176.B0X478"/>
<dbReference type="InterPro" id="IPR000504">
    <property type="entry name" value="RRM_dom"/>
</dbReference>
<keyword evidence="8" id="KW-1185">Reference proteome</keyword>
<keyword evidence="6" id="KW-0687">Ribonucleoprotein</keyword>
<feature type="domain" description="RRM" evidence="5">
    <location>
        <begin position="1097"/>
        <end position="1174"/>
    </location>
</feature>
<dbReference type="CDD" id="cd00590">
    <property type="entry name" value="RRM_SF"/>
    <property type="match status" value="1"/>
</dbReference>
<feature type="region of interest" description="Disordered" evidence="4">
    <location>
        <begin position="271"/>
        <end position="336"/>
    </location>
</feature>
<evidence type="ECO:0000256" key="1">
    <source>
        <dbReference type="ARBA" id="ARBA00022737"/>
    </source>
</evidence>
<reference evidence="7" key="2">
    <citation type="submission" date="2020-05" db="UniProtKB">
        <authorList>
            <consortium name="EnsemblMetazoa"/>
        </authorList>
    </citation>
    <scope>IDENTIFICATION</scope>
    <source>
        <strain evidence="7">JHB</strain>
    </source>
</reference>
<dbReference type="OrthoDB" id="2588702at2759"/>
<dbReference type="GO" id="GO:1990904">
    <property type="term" value="C:ribonucleoprotein complex"/>
    <property type="evidence" value="ECO:0007669"/>
    <property type="project" value="UniProtKB-KW"/>
</dbReference>
<evidence type="ECO:0000256" key="2">
    <source>
        <dbReference type="ARBA" id="ARBA00022884"/>
    </source>
</evidence>
<dbReference type="Proteomes" id="UP000002320">
    <property type="component" value="Unassembled WGS sequence"/>
</dbReference>
<dbReference type="AlphaFoldDB" id="B0X478"/>
<feature type="region of interest" description="Disordered" evidence="4">
    <location>
        <begin position="957"/>
        <end position="1007"/>
    </location>
</feature>
<feature type="compositionally biased region" description="Polar residues" evidence="4">
    <location>
        <begin position="301"/>
        <end position="310"/>
    </location>
</feature>
<feature type="region of interest" description="Disordered" evidence="4">
    <location>
        <begin position="570"/>
        <end position="824"/>
    </location>
</feature>
<proteinExistence type="predicted"/>
<feature type="compositionally biased region" description="Acidic residues" evidence="4">
    <location>
        <begin position="616"/>
        <end position="627"/>
    </location>
</feature>
<gene>
    <name evidence="7" type="primary">6047381</name>
    <name evidence="6" type="ORF">CpipJ_CPIJ013858</name>
</gene>
<feature type="compositionally biased region" description="Polar residues" evidence="4">
    <location>
        <begin position="1054"/>
        <end position="1075"/>
    </location>
</feature>
<feature type="domain" description="RRM" evidence="5">
    <location>
        <begin position="350"/>
        <end position="427"/>
    </location>
</feature>
<evidence type="ECO:0000313" key="8">
    <source>
        <dbReference type="Proteomes" id="UP000002320"/>
    </source>
</evidence>
<dbReference type="KEGG" id="cqu:CpipJ_CPIJ013858"/>
<feature type="compositionally biased region" description="Basic and acidic residues" evidence="4">
    <location>
        <begin position="1041"/>
        <end position="1051"/>
    </location>
</feature>
<feature type="compositionally biased region" description="Pro residues" evidence="4">
    <location>
        <begin position="726"/>
        <end position="742"/>
    </location>
</feature>